<reference evidence="4 5" key="1">
    <citation type="journal article" date="2014" name="Nature">
        <title>An environmental bacterial taxon with a large and distinct metabolic repertoire.</title>
        <authorList>
            <person name="Wilson M.C."/>
            <person name="Mori T."/>
            <person name="Ruckert C."/>
            <person name="Uria A.R."/>
            <person name="Helf M.J."/>
            <person name="Takada K."/>
            <person name="Gernert C."/>
            <person name="Steffens U.A."/>
            <person name="Heycke N."/>
            <person name="Schmitt S."/>
            <person name="Rinke C."/>
            <person name="Helfrich E.J."/>
            <person name="Brachmann A.O."/>
            <person name="Gurgui C."/>
            <person name="Wakimoto T."/>
            <person name="Kracht M."/>
            <person name="Crusemann M."/>
            <person name="Hentschel U."/>
            <person name="Abe I."/>
            <person name="Matsunaga S."/>
            <person name="Kalinowski J."/>
            <person name="Takeyama H."/>
            <person name="Piel J."/>
        </authorList>
    </citation>
    <scope>NUCLEOTIDE SEQUENCE [LARGE SCALE GENOMIC DNA]</scope>
    <source>
        <strain evidence="5">TSY1</strain>
    </source>
</reference>
<organism evidence="4 5">
    <name type="scientific">Entotheonella factor</name>
    <dbReference type="NCBI Taxonomy" id="1429438"/>
    <lineage>
        <taxon>Bacteria</taxon>
        <taxon>Pseudomonadati</taxon>
        <taxon>Nitrospinota/Tectimicrobiota group</taxon>
        <taxon>Candidatus Tectimicrobiota</taxon>
        <taxon>Candidatus Entotheonellia</taxon>
        <taxon>Candidatus Entotheonellales</taxon>
        <taxon>Candidatus Entotheonellaceae</taxon>
        <taxon>Candidatus Entotheonella</taxon>
    </lineage>
</organism>
<keyword evidence="5" id="KW-1185">Reference proteome</keyword>
<accession>W4LJP0</accession>
<dbReference type="EMBL" id="AZHW01000582">
    <property type="protein sequence ID" value="ETW98139.1"/>
    <property type="molecule type" value="Genomic_DNA"/>
</dbReference>
<dbReference type="Proteomes" id="UP000019141">
    <property type="component" value="Unassembled WGS sequence"/>
</dbReference>
<feature type="domain" description="Fumarylacetoacetase-like C-terminal" evidence="3">
    <location>
        <begin position="77"/>
        <end position="156"/>
    </location>
</feature>
<gene>
    <name evidence="4" type="ORF">ETSY1_20010</name>
</gene>
<proteinExistence type="inferred from homology"/>
<dbReference type="PANTHER" id="PTHR42796">
    <property type="entry name" value="FUMARYLACETOACETATE HYDROLASE DOMAIN-CONTAINING PROTEIN 2A-RELATED"/>
    <property type="match status" value="1"/>
</dbReference>
<dbReference type="InterPro" id="IPR011234">
    <property type="entry name" value="Fumarylacetoacetase-like_C"/>
</dbReference>
<evidence type="ECO:0000256" key="1">
    <source>
        <dbReference type="ARBA" id="ARBA00010211"/>
    </source>
</evidence>
<dbReference type="HOGENOM" id="CLU_1699167_0_0_7"/>
<evidence type="ECO:0000313" key="5">
    <source>
        <dbReference type="Proteomes" id="UP000019141"/>
    </source>
</evidence>
<dbReference type="InterPro" id="IPR036663">
    <property type="entry name" value="Fumarylacetoacetase_C_sf"/>
</dbReference>
<sequence>MKLVTFTHNGATRIGAVEADEVVDFSANGHGLPQDMLTFLEQGDAALDAARSACASGKGRLALADVALQSPILRPPKILAVGLNYRDHVEETGMPMPQVPMIFNKQSTSATGPYSDIHLPAESEQLDYEGELGIVIGKRCRRVSKENAAEVIAGYT</sequence>
<dbReference type="Pfam" id="PF01557">
    <property type="entry name" value="FAA_hydrolase"/>
    <property type="match status" value="1"/>
</dbReference>
<dbReference type="InterPro" id="IPR051121">
    <property type="entry name" value="FAH"/>
</dbReference>
<evidence type="ECO:0000256" key="2">
    <source>
        <dbReference type="ARBA" id="ARBA00022723"/>
    </source>
</evidence>
<dbReference type="GO" id="GO:0046872">
    <property type="term" value="F:metal ion binding"/>
    <property type="evidence" value="ECO:0007669"/>
    <property type="project" value="UniProtKB-KW"/>
</dbReference>
<feature type="non-terminal residue" evidence="4">
    <location>
        <position position="156"/>
    </location>
</feature>
<dbReference type="GO" id="GO:0003824">
    <property type="term" value="F:catalytic activity"/>
    <property type="evidence" value="ECO:0007669"/>
    <property type="project" value="InterPro"/>
</dbReference>
<dbReference type="PANTHER" id="PTHR42796:SF4">
    <property type="entry name" value="FUMARYLACETOACETATE HYDROLASE DOMAIN-CONTAINING PROTEIN 2A"/>
    <property type="match status" value="1"/>
</dbReference>
<evidence type="ECO:0000259" key="3">
    <source>
        <dbReference type="Pfam" id="PF01557"/>
    </source>
</evidence>
<dbReference type="GO" id="GO:0044281">
    <property type="term" value="P:small molecule metabolic process"/>
    <property type="evidence" value="ECO:0007669"/>
    <property type="project" value="UniProtKB-ARBA"/>
</dbReference>
<comment type="similarity">
    <text evidence="1">Belongs to the FAH family.</text>
</comment>
<name>W4LJP0_ENTF1</name>
<comment type="caution">
    <text evidence="4">The sequence shown here is derived from an EMBL/GenBank/DDBJ whole genome shotgun (WGS) entry which is preliminary data.</text>
</comment>
<dbReference type="AlphaFoldDB" id="W4LJP0"/>
<protein>
    <recommendedName>
        <fullName evidence="3">Fumarylacetoacetase-like C-terminal domain-containing protein</fullName>
    </recommendedName>
</protein>
<dbReference type="Gene3D" id="3.90.850.10">
    <property type="entry name" value="Fumarylacetoacetase-like, C-terminal domain"/>
    <property type="match status" value="1"/>
</dbReference>
<keyword evidence="2" id="KW-0479">Metal-binding</keyword>
<dbReference type="SUPFAM" id="SSF56529">
    <property type="entry name" value="FAH"/>
    <property type="match status" value="1"/>
</dbReference>
<evidence type="ECO:0000313" key="4">
    <source>
        <dbReference type="EMBL" id="ETW98139.1"/>
    </source>
</evidence>